<protein>
    <submittedName>
        <fullName evidence="2">Uncharacterized protein</fullName>
    </submittedName>
</protein>
<organism evidence="2 3">
    <name type="scientific">Candidatus Frankia alpina</name>
    <dbReference type="NCBI Taxonomy" id="2699483"/>
    <lineage>
        <taxon>Bacteria</taxon>
        <taxon>Bacillati</taxon>
        <taxon>Actinomycetota</taxon>
        <taxon>Actinomycetes</taxon>
        <taxon>Frankiales</taxon>
        <taxon>Frankiaceae</taxon>
        <taxon>Frankia</taxon>
    </lineage>
</organism>
<accession>A0A4S5B7Y2</accession>
<feature type="transmembrane region" description="Helical" evidence="1">
    <location>
        <begin position="7"/>
        <end position="28"/>
    </location>
</feature>
<dbReference type="Proteomes" id="UP000305282">
    <property type="component" value="Unassembled WGS sequence"/>
</dbReference>
<comment type="caution">
    <text evidence="2">The sequence shown here is derived from an EMBL/GenBank/DDBJ whole genome shotgun (WGS) entry which is preliminary data.</text>
</comment>
<feature type="non-terminal residue" evidence="2">
    <location>
        <position position="71"/>
    </location>
</feature>
<reference evidence="2 3" key="1">
    <citation type="submission" date="2019-04" db="EMBL/GenBank/DDBJ databases">
        <title>Draft genome sequences for three unisolated Alnus-infective Frankia Sp+ strains, AgTrS, AiOr and AvVan, the first sequenced Frankia strains able to sporulate in-planta.</title>
        <authorList>
            <person name="Bethencourt L."/>
            <person name="Vautrin F."/>
            <person name="Taib N."/>
            <person name="Dubost A."/>
            <person name="Castro-Garcia L."/>
            <person name="Imbaud O."/>
            <person name="Abrouk D."/>
            <person name="Fournier P."/>
            <person name="Briolay J."/>
            <person name="Nguyen A."/>
            <person name="Normand P."/>
            <person name="Fernandez M.P."/>
            <person name="Brochier-Armanet C."/>
            <person name="Herrera-Belaroussi A."/>
        </authorList>
    </citation>
    <scope>NUCLEOTIDE SEQUENCE [LARGE SCALE GENOMIC DNA]</scope>
    <source>
        <strain evidence="2 3">AvVan</strain>
    </source>
</reference>
<keyword evidence="1" id="KW-0472">Membrane</keyword>
<keyword evidence="3" id="KW-1185">Reference proteome</keyword>
<gene>
    <name evidence="2" type="ORF">E7Y31_23860</name>
</gene>
<keyword evidence="1" id="KW-1133">Transmembrane helix</keyword>
<dbReference type="AlphaFoldDB" id="A0A4S5B7Y2"/>
<sequence length="71" mass="7557">ALAVRAVVGLVLGLTLVSVTCSTVSIAHLLRGSWVAYLAGAVFDLAWLAVLGMSYLVRYRPGRRVTVDRVG</sequence>
<evidence type="ECO:0000313" key="3">
    <source>
        <dbReference type="Proteomes" id="UP000305282"/>
    </source>
</evidence>
<feature type="non-terminal residue" evidence="2">
    <location>
        <position position="1"/>
    </location>
</feature>
<evidence type="ECO:0000256" key="1">
    <source>
        <dbReference type="SAM" id="Phobius"/>
    </source>
</evidence>
<proteinExistence type="predicted"/>
<name>A0A4S5B7Y2_9ACTN</name>
<keyword evidence="1" id="KW-0812">Transmembrane</keyword>
<feature type="transmembrane region" description="Helical" evidence="1">
    <location>
        <begin position="34"/>
        <end position="57"/>
    </location>
</feature>
<evidence type="ECO:0000313" key="2">
    <source>
        <dbReference type="EMBL" id="THJ19623.1"/>
    </source>
</evidence>
<dbReference type="EMBL" id="SSXH01001221">
    <property type="protein sequence ID" value="THJ19623.1"/>
    <property type="molecule type" value="Genomic_DNA"/>
</dbReference>